<reference evidence="1 2" key="1">
    <citation type="journal article" date="2017" name="Environ. Microbiol.">
        <title>Genomic and physiological analyses of 'Reinekea forsetii' reveal a versatile opportunistic lifestyle during spring algae blooms.</title>
        <authorList>
            <person name="Avci B."/>
            <person name="Hahnke R.L."/>
            <person name="Chafee M."/>
            <person name="Fischer T."/>
            <person name="Gruber-Vodicka H."/>
            <person name="Tegetmeyer H.E."/>
            <person name="Harder J."/>
            <person name="Fuchs B.M."/>
            <person name="Amann R.I."/>
            <person name="Teeling H."/>
        </authorList>
    </citation>
    <scope>NUCLEOTIDE SEQUENCE [LARGE SCALE GENOMIC DNA]</scope>
    <source>
        <strain evidence="1 2">Hel1_31_D35</strain>
    </source>
</reference>
<dbReference type="Proteomes" id="UP000229757">
    <property type="component" value="Chromosome"/>
</dbReference>
<keyword evidence="2" id="KW-1185">Reference proteome</keyword>
<dbReference type="AlphaFoldDB" id="A0A2K8KT84"/>
<organism evidence="1 2">
    <name type="scientific">Reinekea forsetii</name>
    <dbReference type="NCBI Taxonomy" id="1336806"/>
    <lineage>
        <taxon>Bacteria</taxon>
        <taxon>Pseudomonadati</taxon>
        <taxon>Pseudomonadota</taxon>
        <taxon>Gammaproteobacteria</taxon>
        <taxon>Oceanospirillales</taxon>
        <taxon>Saccharospirillaceae</taxon>
        <taxon>Reinekea</taxon>
    </lineage>
</organism>
<dbReference type="OrthoDB" id="3194910at2"/>
<dbReference type="RefSeq" id="WP_100258167.1">
    <property type="nucleotide sequence ID" value="NZ_CP011797.1"/>
</dbReference>
<name>A0A2K8KT84_9GAMM</name>
<dbReference type="InterPro" id="IPR058532">
    <property type="entry name" value="YjbR/MT2646/Rv2570-like"/>
</dbReference>
<proteinExistence type="predicted"/>
<protein>
    <recommendedName>
        <fullName evidence="3">MmcQ-like protein</fullName>
    </recommendedName>
</protein>
<dbReference type="InterPro" id="IPR007351">
    <property type="entry name" value="YjbR"/>
</dbReference>
<evidence type="ECO:0000313" key="1">
    <source>
        <dbReference type="EMBL" id="ATX77945.1"/>
    </source>
</evidence>
<sequence>MTHNNQAADRLDYWRQRCLAKLGSSEETPFGPDVLVYKVAGKMFASLSVNTPLTINLKCDPQEAMILRASFAAVIPGYHMNKKHWNTIDLSAELDEDLLAGWLDDSYDLVVKGLPKALQARLGGQS</sequence>
<gene>
    <name evidence="1" type="ORF">REIFOR_02824</name>
</gene>
<dbReference type="Pfam" id="PF04237">
    <property type="entry name" value="YjbR"/>
    <property type="match status" value="1"/>
</dbReference>
<dbReference type="EMBL" id="CP011797">
    <property type="protein sequence ID" value="ATX77945.1"/>
    <property type="molecule type" value="Genomic_DNA"/>
</dbReference>
<dbReference type="PANTHER" id="PTHR35145:SF1">
    <property type="entry name" value="CYTOPLASMIC PROTEIN"/>
    <property type="match status" value="1"/>
</dbReference>
<evidence type="ECO:0000313" key="2">
    <source>
        <dbReference type="Proteomes" id="UP000229757"/>
    </source>
</evidence>
<dbReference type="SUPFAM" id="SSF142906">
    <property type="entry name" value="YjbR-like"/>
    <property type="match status" value="1"/>
</dbReference>
<dbReference type="InterPro" id="IPR038056">
    <property type="entry name" value="YjbR-like_sf"/>
</dbReference>
<dbReference type="Gene3D" id="3.90.1150.30">
    <property type="match status" value="1"/>
</dbReference>
<dbReference type="PANTHER" id="PTHR35145">
    <property type="entry name" value="CYTOPLASMIC PROTEIN-RELATED"/>
    <property type="match status" value="1"/>
</dbReference>
<dbReference type="KEGG" id="rfo:REIFOR_02824"/>
<evidence type="ECO:0008006" key="3">
    <source>
        <dbReference type="Google" id="ProtNLM"/>
    </source>
</evidence>
<accession>A0A2K8KT84</accession>